<dbReference type="STRING" id="366522.GCA_001548055_02200"/>
<dbReference type="Pfam" id="PF05066">
    <property type="entry name" value="HARE-HTH"/>
    <property type="match status" value="1"/>
</dbReference>
<comment type="caution">
    <text evidence="3">The sequence shown here is derived from an EMBL/GenBank/DDBJ whole genome shotgun (WGS) entry which is preliminary data.</text>
</comment>
<evidence type="ECO:0000256" key="1">
    <source>
        <dbReference type="ARBA" id="ARBA00023163"/>
    </source>
</evidence>
<evidence type="ECO:0000313" key="4">
    <source>
        <dbReference type="Proteomes" id="UP000231638"/>
    </source>
</evidence>
<keyword evidence="1" id="KW-0804">Transcription</keyword>
<dbReference type="Proteomes" id="UP000231638">
    <property type="component" value="Unassembled WGS sequence"/>
</dbReference>
<evidence type="ECO:0000259" key="2">
    <source>
        <dbReference type="PROSITE" id="PS51913"/>
    </source>
</evidence>
<sequence length="317" mass="36801">MTIKDSILKALENFSKPVSYQEITKYILDNKLYAFEGQTPHATVSALLGDFIRKNDTRVARVKQNGAYFYYLTKNDLLAVEEANVLLQDENGSKKGTKACFSERDLHVLFVSYLKSRGIYAKTILHEESKNSKDDTQKWAHPDIIGVKFAKFKSATSSKLLKTLERKDSCEIISYEIKKEINSDYELKKYYFQAVSNSTWANLGYLVAFEINDNLKEEMERLNKSFGIGVIKLHANPFESQILFQSSYKNLDYQTIDKLCHINEKYRQFIEQIEKILSADDKYVNSSLLELEKECDMYYEKDEDILNYCTSKNIPIE</sequence>
<organism evidence="3 4">
    <name type="scientific">Sulfurospirillum cavolei</name>
    <dbReference type="NCBI Taxonomy" id="366522"/>
    <lineage>
        <taxon>Bacteria</taxon>
        <taxon>Pseudomonadati</taxon>
        <taxon>Campylobacterota</taxon>
        <taxon>Epsilonproteobacteria</taxon>
        <taxon>Campylobacterales</taxon>
        <taxon>Sulfurospirillaceae</taxon>
        <taxon>Sulfurospirillum</taxon>
    </lineage>
</organism>
<name>A0A2D3WBQ9_9BACT</name>
<accession>A0A2D3WBQ9</accession>
<dbReference type="InterPro" id="IPR007759">
    <property type="entry name" value="Asxl_HARE-HTH"/>
</dbReference>
<reference evidence="3 4" key="1">
    <citation type="journal article" date="2017" name="Front. Microbiol.">
        <title>Comparative Genomic Analysis of the Class Epsilonproteobacteria and Proposed Reclassification to Epsilonbacteraeota (phyl. nov.).</title>
        <authorList>
            <person name="Waite D.W."/>
            <person name="Vanwonterghem I."/>
            <person name="Rinke C."/>
            <person name="Parks D.H."/>
            <person name="Zhang Y."/>
            <person name="Takai K."/>
            <person name="Sievert S.M."/>
            <person name="Simon J."/>
            <person name="Campbell B.J."/>
            <person name="Hanson T.E."/>
            <person name="Woyke T."/>
            <person name="Klotz M.G."/>
            <person name="Hugenholtz P."/>
        </authorList>
    </citation>
    <scope>NUCLEOTIDE SEQUENCE [LARGE SCALE GENOMIC DNA]</scope>
    <source>
        <strain evidence="3">UBA11420</strain>
    </source>
</reference>
<protein>
    <recommendedName>
        <fullName evidence="2">HTH HARE-type domain-containing protein</fullName>
    </recommendedName>
</protein>
<gene>
    <name evidence="3" type="ORF">CFH80_00155</name>
</gene>
<dbReference type="GO" id="GO:0006355">
    <property type="term" value="P:regulation of DNA-templated transcription"/>
    <property type="evidence" value="ECO:0007669"/>
    <property type="project" value="InterPro"/>
</dbReference>
<proteinExistence type="predicted"/>
<dbReference type="EMBL" id="DLUG01000005">
    <property type="protein sequence ID" value="DAB37335.1"/>
    <property type="molecule type" value="Genomic_DNA"/>
</dbReference>
<evidence type="ECO:0000313" key="3">
    <source>
        <dbReference type="EMBL" id="DAB37335.1"/>
    </source>
</evidence>
<dbReference type="AlphaFoldDB" id="A0A2D3WBQ9"/>
<feature type="domain" description="HTH HARE-type" evidence="2">
    <location>
        <begin position="1"/>
        <end position="75"/>
    </location>
</feature>
<dbReference type="PROSITE" id="PS51913">
    <property type="entry name" value="HTH_HARE"/>
    <property type="match status" value="1"/>
</dbReference>